<protein>
    <submittedName>
        <fullName evidence="2">Uncharacterized protein</fullName>
    </submittedName>
</protein>
<keyword evidence="3" id="KW-1185">Reference proteome</keyword>
<proteinExistence type="predicted"/>
<sequence>MDRSRLTFGLTLGLGLLYVGAGIAESVRAVRSGDGGLWFWFGTLVGGGTLVLAGLVASSRHPNVGRTLICVGSAMGVVATAWTLVVPLAAVAVVVLNLQRPTSSA</sequence>
<comment type="caution">
    <text evidence="2">The sequence shown here is derived from an EMBL/GenBank/DDBJ whole genome shotgun (WGS) entry which is preliminary data.</text>
</comment>
<name>A0ABT4CCJ6_9ACTN</name>
<accession>A0ABT4CCJ6</accession>
<evidence type="ECO:0000313" key="2">
    <source>
        <dbReference type="EMBL" id="MCY4725622.1"/>
    </source>
</evidence>
<keyword evidence="1" id="KW-0812">Transmembrane</keyword>
<reference evidence="2" key="1">
    <citation type="submission" date="2022-08" db="EMBL/GenBank/DDBJ databases">
        <title>Genome sequencing of Nocardioides sp. STR2.</title>
        <authorList>
            <person name="So Y."/>
        </authorList>
    </citation>
    <scope>NUCLEOTIDE SEQUENCE</scope>
    <source>
        <strain evidence="2">STR2</strain>
    </source>
</reference>
<keyword evidence="1" id="KW-0472">Membrane</keyword>
<evidence type="ECO:0000256" key="1">
    <source>
        <dbReference type="SAM" id="Phobius"/>
    </source>
</evidence>
<feature type="transmembrane region" description="Helical" evidence="1">
    <location>
        <begin position="68"/>
        <end position="96"/>
    </location>
</feature>
<gene>
    <name evidence="2" type="ORF">NYO98_04965</name>
</gene>
<evidence type="ECO:0000313" key="3">
    <source>
        <dbReference type="Proteomes" id="UP001074726"/>
    </source>
</evidence>
<feature type="transmembrane region" description="Helical" evidence="1">
    <location>
        <begin position="37"/>
        <end position="56"/>
    </location>
</feature>
<keyword evidence="1" id="KW-1133">Transmembrane helix</keyword>
<dbReference type="RefSeq" id="WP_268110417.1">
    <property type="nucleotide sequence ID" value="NZ_JAPPUX010000001.1"/>
</dbReference>
<organism evidence="2 3">
    <name type="scientific">Nocardioides pini</name>
    <dbReference type="NCBI Taxonomy" id="2975053"/>
    <lineage>
        <taxon>Bacteria</taxon>
        <taxon>Bacillati</taxon>
        <taxon>Actinomycetota</taxon>
        <taxon>Actinomycetes</taxon>
        <taxon>Propionibacteriales</taxon>
        <taxon>Nocardioidaceae</taxon>
        <taxon>Nocardioides</taxon>
    </lineage>
</organism>
<dbReference type="Proteomes" id="UP001074726">
    <property type="component" value="Unassembled WGS sequence"/>
</dbReference>
<dbReference type="EMBL" id="JAPPUX010000001">
    <property type="protein sequence ID" value="MCY4725622.1"/>
    <property type="molecule type" value="Genomic_DNA"/>
</dbReference>